<keyword evidence="3" id="KW-1185">Reference proteome</keyword>
<keyword evidence="1" id="KW-1133">Transmembrane helix</keyword>
<gene>
    <name evidence="2" type="ORF">I41_16370</name>
</gene>
<name>A0A517TVR6_9BACT</name>
<feature type="transmembrane region" description="Helical" evidence="1">
    <location>
        <begin position="7"/>
        <end position="32"/>
    </location>
</feature>
<reference evidence="2 3" key="1">
    <citation type="submission" date="2019-02" db="EMBL/GenBank/DDBJ databases">
        <title>Deep-cultivation of Planctomycetes and their phenomic and genomic characterization uncovers novel biology.</title>
        <authorList>
            <person name="Wiegand S."/>
            <person name="Jogler M."/>
            <person name="Boedeker C."/>
            <person name="Pinto D."/>
            <person name="Vollmers J."/>
            <person name="Rivas-Marin E."/>
            <person name="Kohn T."/>
            <person name="Peeters S.H."/>
            <person name="Heuer A."/>
            <person name="Rast P."/>
            <person name="Oberbeckmann S."/>
            <person name="Bunk B."/>
            <person name="Jeske O."/>
            <person name="Meyerdierks A."/>
            <person name="Storesund J.E."/>
            <person name="Kallscheuer N."/>
            <person name="Luecker S."/>
            <person name="Lage O.M."/>
            <person name="Pohl T."/>
            <person name="Merkel B.J."/>
            <person name="Hornburger P."/>
            <person name="Mueller R.-W."/>
            <person name="Bruemmer F."/>
            <person name="Labrenz M."/>
            <person name="Spormann A.M."/>
            <person name="Op den Camp H."/>
            <person name="Overmann J."/>
            <person name="Amann R."/>
            <person name="Jetten M.S.M."/>
            <person name="Mascher T."/>
            <person name="Medema M.H."/>
            <person name="Devos D.P."/>
            <person name="Kaster A.-K."/>
            <person name="Ovreas L."/>
            <person name="Rohde M."/>
            <person name="Galperin M.Y."/>
            <person name="Jogler C."/>
        </authorList>
    </citation>
    <scope>NUCLEOTIDE SEQUENCE [LARGE SCALE GENOMIC DNA]</scope>
    <source>
        <strain evidence="2 3">I41</strain>
    </source>
</reference>
<dbReference type="Proteomes" id="UP000317909">
    <property type="component" value="Chromosome"/>
</dbReference>
<organism evidence="2 3">
    <name type="scientific">Lacipirellula limnantheis</name>
    <dbReference type="NCBI Taxonomy" id="2528024"/>
    <lineage>
        <taxon>Bacteria</taxon>
        <taxon>Pseudomonadati</taxon>
        <taxon>Planctomycetota</taxon>
        <taxon>Planctomycetia</taxon>
        <taxon>Pirellulales</taxon>
        <taxon>Lacipirellulaceae</taxon>
        <taxon>Lacipirellula</taxon>
    </lineage>
</organism>
<evidence type="ECO:0000313" key="3">
    <source>
        <dbReference type="Proteomes" id="UP000317909"/>
    </source>
</evidence>
<dbReference type="AlphaFoldDB" id="A0A517TVR6"/>
<dbReference type="KEGG" id="llh:I41_16370"/>
<protein>
    <submittedName>
        <fullName evidence="2">Uncharacterized protein</fullName>
    </submittedName>
</protein>
<sequence>MRGMARWLFFSAVRIVALCLVAAAVYVAVYVPMMNMFFQKGPEGLLIIGLSIMAAFKCAKFADRRLPRAASPDPSREAGG</sequence>
<proteinExistence type="predicted"/>
<keyword evidence="1" id="KW-0472">Membrane</keyword>
<evidence type="ECO:0000256" key="1">
    <source>
        <dbReference type="SAM" id="Phobius"/>
    </source>
</evidence>
<evidence type="ECO:0000313" key="2">
    <source>
        <dbReference type="EMBL" id="QDT72459.1"/>
    </source>
</evidence>
<dbReference type="EMBL" id="CP036339">
    <property type="protein sequence ID" value="QDT72459.1"/>
    <property type="molecule type" value="Genomic_DNA"/>
</dbReference>
<accession>A0A517TVR6</accession>
<feature type="transmembrane region" description="Helical" evidence="1">
    <location>
        <begin position="44"/>
        <end position="62"/>
    </location>
</feature>
<keyword evidence="1" id="KW-0812">Transmembrane</keyword>